<gene>
    <name evidence="1" type="ORF">WS90_29805</name>
</gene>
<accession>A0A124SLR4</accession>
<dbReference type="EMBL" id="LOYH01000092">
    <property type="protein sequence ID" value="KVK75299.1"/>
    <property type="molecule type" value="Genomic_DNA"/>
</dbReference>
<protein>
    <submittedName>
        <fullName evidence="1">Uncharacterized protein</fullName>
    </submittedName>
</protein>
<evidence type="ECO:0000313" key="1">
    <source>
        <dbReference type="EMBL" id="KVK75299.1"/>
    </source>
</evidence>
<organism evidence="1 2">
    <name type="scientific">Burkholderia cepacia</name>
    <name type="common">Pseudomonas cepacia</name>
    <dbReference type="NCBI Taxonomy" id="292"/>
    <lineage>
        <taxon>Bacteria</taxon>
        <taxon>Pseudomonadati</taxon>
        <taxon>Pseudomonadota</taxon>
        <taxon>Betaproteobacteria</taxon>
        <taxon>Burkholderiales</taxon>
        <taxon>Burkholderiaceae</taxon>
        <taxon>Burkholderia</taxon>
        <taxon>Burkholderia cepacia complex</taxon>
    </lineage>
</organism>
<reference evidence="1 2" key="1">
    <citation type="submission" date="2015-11" db="EMBL/GenBank/DDBJ databases">
        <title>Expanding the genomic diversity of Burkholderia species for the development of highly accurate diagnostics.</title>
        <authorList>
            <person name="Sahl J."/>
            <person name="Keim P."/>
            <person name="Wagner D."/>
        </authorList>
    </citation>
    <scope>NUCLEOTIDE SEQUENCE [LARGE SCALE GENOMIC DNA]</scope>
    <source>
        <strain evidence="1 2">MSMB1302</strain>
    </source>
</reference>
<evidence type="ECO:0000313" key="2">
    <source>
        <dbReference type="Proteomes" id="UP000069001"/>
    </source>
</evidence>
<comment type="caution">
    <text evidence="1">The sequence shown here is derived from an EMBL/GenBank/DDBJ whole genome shotgun (WGS) entry which is preliminary data.</text>
</comment>
<sequence length="147" mass="15953">MACKLFDCELHASADEYFLASRQLRYGADSCRLRGDATEEEVTHAVCEAELVRGRERLTTAGVLAPVDLAVGDGARQEGRKLALNPASVRSALRRLVRAEPFIVMTMQPGPRRRHGLAQLGSRHLGMLADVCDPLSTVAVSLVAIDL</sequence>
<dbReference type="AlphaFoldDB" id="A0A124SLR4"/>
<proteinExistence type="predicted"/>
<name>A0A124SLR4_BURCE</name>
<dbReference type="Proteomes" id="UP000069001">
    <property type="component" value="Unassembled WGS sequence"/>
</dbReference>